<name>A0ABX6T1X1_9SPHN</name>
<dbReference type="Pfam" id="PF03625">
    <property type="entry name" value="DUF302"/>
    <property type="match status" value="1"/>
</dbReference>
<dbReference type="CDD" id="cd14797">
    <property type="entry name" value="DUF302"/>
    <property type="match status" value="1"/>
</dbReference>
<protein>
    <submittedName>
        <fullName evidence="3">DUF302 domain-containing protein</fullName>
    </submittedName>
</protein>
<evidence type="ECO:0000313" key="3">
    <source>
        <dbReference type="EMBL" id="QNP43424.1"/>
    </source>
</evidence>
<feature type="chain" id="PRO_5046326738" evidence="1">
    <location>
        <begin position="30"/>
        <end position="171"/>
    </location>
</feature>
<dbReference type="InterPro" id="IPR035923">
    <property type="entry name" value="TT1751-like_sf"/>
</dbReference>
<dbReference type="PANTHER" id="PTHR38342">
    <property type="entry name" value="SLR5037 PROTEIN"/>
    <property type="match status" value="1"/>
</dbReference>
<keyword evidence="4" id="KW-1185">Reference proteome</keyword>
<dbReference type="EMBL" id="CP060780">
    <property type="protein sequence ID" value="QNP43424.1"/>
    <property type="molecule type" value="Genomic_DNA"/>
</dbReference>
<dbReference type="SUPFAM" id="SSF103247">
    <property type="entry name" value="TT1751-like"/>
    <property type="match status" value="1"/>
</dbReference>
<feature type="signal peptide" evidence="1">
    <location>
        <begin position="1"/>
        <end position="29"/>
    </location>
</feature>
<evidence type="ECO:0000313" key="4">
    <source>
        <dbReference type="Proteomes" id="UP000516134"/>
    </source>
</evidence>
<evidence type="ECO:0000256" key="1">
    <source>
        <dbReference type="SAM" id="SignalP"/>
    </source>
</evidence>
<keyword evidence="1" id="KW-0732">Signal</keyword>
<reference evidence="3 4" key="1">
    <citation type="submission" date="2020-08" db="EMBL/GenBank/DDBJ databases">
        <title>Genome sequence of Sphingomonas daechungensis KACC 18115T.</title>
        <authorList>
            <person name="Hyun D.-W."/>
            <person name="Bae J.-W."/>
        </authorList>
    </citation>
    <scope>NUCLEOTIDE SEQUENCE [LARGE SCALE GENOMIC DNA]</scope>
    <source>
        <strain evidence="3 4">KACC 18115</strain>
    </source>
</reference>
<sequence>MFRSSKLHKKFLAVLLLAGPATVVTPVIATVAKAATPVASAHADGVIKQKSDYGFDETVTRIRADIAKKGIRFFDEIDHTALGASADLPINRSKLLLFGNPPLGVQFLQANPVAGLDWPVRMLVTQDDDGTVWVSWSDFNFVANRYQLADRDKQIAMAGEVAASIASSTRK</sequence>
<dbReference type="Gene3D" id="3.30.310.70">
    <property type="entry name" value="TT1751-like domain"/>
    <property type="match status" value="1"/>
</dbReference>
<dbReference type="RefSeq" id="WP_187714854.1">
    <property type="nucleotide sequence ID" value="NZ_BAABJC010000001.1"/>
</dbReference>
<gene>
    <name evidence="3" type="ORF">H9L15_00855</name>
</gene>
<organism evidence="3 4">
    <name type="scientific">Sphingomonas daechungensis</name>
    <dbReference type="NCBI Taxonomy" id="1176646"/>
    <lineage>
        <taxon>Bacteria</taxon>
        <taxon>Pseudomonadati</taxon>
        <taxon>Pseudomonadota</taxon>
        <taxon>Alphaproteobacteria</taxon>
        <taxon>Sphingomonadales</taxon>
        <taxon>Sphingomonadaceae</taxon>
        <taxon>Sphingomonas</taxon>
    </lineage>
</organism>
<evidence type="ECO:0000259" key="2">
    <source>
        <dbReference type="Pfam" id="PF03625"/>
    </source>
</evidence>
<proteinExistence type="predicted"/>
<feature type="domain" description="DUF302" evidence="2">
    <location>
        <begin position="77"/>
        <end position="136"/>
    </location>
</feature>
<dbReference type="InterPro" id="IPR005180">
    <property type="entry name" value="DUF302"/>
</dbReference>
<accession>A0ABX6T1X1</accession>
<dbReference type="Proteomes" id="UP000516134">
    <property type="component" value="Chromosome"/>
</dbReference>
<dbReference type="PANTHER" id="PTHR38342:SF2">
    <property type="entry name" value="INNER MEMBRANE OR EXPORTED"/>
    <property type="match status" value="1"/>
</dbReference>